<gene>
    <name evidence="1" type="ORF">QAD02_008611</name>
</gene>
<evidence type="ECO:0000313" key="2">
    <source>
        <dbReference type="Proteomes" id="UP001239111"/>
    </source>
</evidence>
<evidence type="ECO:0000313" key="1">
    <source>
        <dbReference type="EMBL" id="KAJ8666949.1"/>
    </source>
</evidence>
<proteinExistence type="predicted"/>
<organism evidence="1 2">
    <name type="scientific">Eretmocerus hayati</name>
    <dbReference type="NCBI Taxonomy" id="131215"/>
    <lineage>
        <taxon>Eukaryota</taxon>
        <taxon>Metazoa</taxon>
        <taxon>Ecdysozoa</taxon>
        <taxon>Arthropoda</taxon>
        <taxon>Hexapoda</taxon>
        <taxon>Insecta</taxon>
        <taxon>Pterygota</taxon>
        <taxon>Neoptera</taxon>
        <taxon>Endopterygota</taxon>
        <taxon>Hymenoptera</taxon>
        <taxon>Apocrita</taxon>
        <taxon>Proctotrupomorpha</taxon>
        <taxon>Chalcidoidea</taxon>
        <taxon>Aphelinidae</taxon>
        <taxon>Aphelininae</taxon>
        <taxon>Eretmocerus</taxon>
    </lineage>
</organism>
<accession>A0ACC2N9E8</accession>
<keyword evidence="2" id="KW-1185">Reference proteome</keyword>
<comment type="caution">
    <text evidence="1">The sequence shown here is derived from an EMBL/GenBank/DDBJ whole genome shotgun (WGS) entry which is preliminary data.</text>
</comment>
<reference evidence="1" key="1">
    <citation type="submission" date="2023-04" db="EMBL/GenBank/DDBJ databases">
        <title>A chromosome-level genome assembly of the parasitoid wasp Eretmocerus hayati.</title>
        <authorList>
            <person name="Zhong Y."/>
            <person name="Liu S."/>
            <person name="Liu Y."/>
        </authorList>
    </citation>
    <scope>NUCLEOTIDE SEQUENCE</scope>
    <source>
        <strain evidence="1">ZJU_SS_LIU_2023</strain>
    </source>
</reference>
<protein>
    <submittedName>
        <fullName evidence="1">Uncharacterized protein</fullName>
    </submittedName>
</protein>
<dbReference type="EMBL" id="CM056744">
    <property type="protein sequence ID" value="KAJ8666949.1"/>
    <property type="molecule type" value="Genomic_DNA"/>
</dbReference>
<dbReference type="Proteomes" id="UP001239111">
    <property type="component" value="Chromosome 4"/>
</dbReference>
<sequence>MDQLQTSLSALKALRSSVSQVFCSLASGIRADHGEEQKENKYLLELQELLTTVGTNLRDVEQSVNSLVPPPGPFSLGNTAYLGNETTPERQALYDALVKSYKWTDKVHEYSTMAHQLLSSNPLKRSSMSANRAKRSRGQLQAHNYTPQQVDQIMSSFDRLFNDMSISITRPYTSNAVVHVSLGYVLRAMIAFKGIMMERIVVKGYNEQLEPWSESRYKVFQRVTDHAHAAMLHYHNPNLPELTLKSYFAWLHSLINLFSDPCKRCGLHLHDSLPPTWRDPKSLDPYHFECKP</sequence>
<name>A0ACC2N9E8_9HYME</name>